<sequence>MTSPVPDLPLLDYAVVTTPQPLTVSTSGDAPNTADIDIIVSNGREETVYCKQFVFTIKVGTLAQDITEDPDAIAITVSPADQWAFVQVQDEVLYAVPTDDYAAFTASGPATADYRATPVSDTGYTSLVADSVTFHLTGIPVNTQVGTTRISIQETATTDDPDTSASWPTTPRTMNHPLTKAPAVTAKSLVVDSLTVQGDANFQSDLILADQKQIRAVESGTFSVQSAVLESPQISGPLAGAGQESITVASNLQFNDQCVIGPVGDGVLWIKQPHIQGTLLGEDSTLDIGDAITADKGITATGVSSFEKLQVTSELYGVNGILNVTATTLDAYNVTVDETLTVNGELR</sequence>
<geneLocation type="plasmid" evidence="2 3">
    <name>pSCL4</name>
</geneLocation>
<feature type="region of interest" description="Disordered" evidence="1">
    <location>
        <begin position="155"/>
        <end position="177"/>
    </location>
</feature>
<dbReference type="EMBL" id="CM000914">
    <property type="protein sequence ID" value="EFG03639.2"/>
    <property type="molecule type" value="Genomic_DNA"/>
</dbReference>
<proteinExistence type="predicted"/>
<organism evidence="2 3">
    <name type="scientific">Streptomyces clavuligerus</name>
    <dbReference type="NCBI Taxonomy" id="1901"/>
    <lineage>
        <taxon>Bacteria</taxon>
        <taxon>Bacillati</taxon>
        <taxon>Actinomycetota</taxon>
        <taxon>Actinomycetes</taxon>
        <taxon>Kitasatosporales</taxon>
        <taxon>Streptomycetaceae</taxon>
        <taxon>Streptomyces</taxon>
    </lineage>
</organism>
<protein>
    <submittedName>
        <fullName evidence="2">Uncharacterized protein</fullName>
    </submittedName>
</protein>
<evidence type="ECO:0000313" key="2">
    <source>
        <dbReference type="EMBL" id="EFG03639.2"/>
    </source>
</evidence>
<dbReference type="Proteomes" id="UP000002357">
    <property type="component" value="Plasmid pSCL4"/>
</dbReference>
<evidence type="ECO:0000256" key="1">
    <source>
        <dbReference type="SAM" id="MobiDB-lite"/>
    </source>
</evidence>
<dbReference type="GeneID" id="93733384"/>
<dbReference type="AlphaFoldDB" id="D5SI96"/>
<keyword evidence="2" id="KW-0614">Plasmid</keyword>
<dbReference type="RefSeq" id="WP_003962950.1">
    <property type="nucleotide sequence ID" value="NZ_CM000914.1"/>
</dbReference>
<reference evidence="2 3" key="1">
    <citation type="journal article" date="2010" name="Genome Biol. Evol.">
        <title>The sequence of a 1.8-mb bacterial linear plasmid reveals a rich evolutionary reservoir of secondary metabolic pathways.</title>
        <authorList>
            <person name="Medema M.H."/>
            <person name="Trefzer A."/>
            <person name="Kovalchuk A."/>
            <person name="van den Berg M."/>
            <person name="Mueller U."/>
            <person name="Heijne W."/>
            <person name="Wu L."/>
            <person name="Alam M.T."/>
            <person name="Ronning C.M."/>
            <person name="Nierman W.C."/>
            <person name="Bovenberg R.A.L."/>
            <person name="Breitling R."/>
            <person name="Takano E."/>
        </authorList>
    </citation>
    <scope>NUCLEOTIDE SEQUENCE [LARGE SCALE GENOMIC DNA]</scope>
    <source>
        <strain evidence="3">ATCC 27064 / DSM 738 / JCM 4710 / NBRC 13307 / NCIMB 12785 / NRRL 3585 / VKM Ac-602</strain>
        <plasmid evidence="2">pSCL4</plasmid>
    </source>
</reference>
<name>D5SI96_STRCL</name>
<keyword evidence="3" id="KW-1185">Reference proteome</keyword>
<gene>
    <name evidence="2" type="ORF">SCLAV_p0148</name>
</gene>
<evidence type="ECO:0000313" key="3">
    <source>
        <dbReference type="Proteomes" id="UP000002357"/>
    </source>
</evidence>
<accession>D5SI96</accession>
<dbReference type="OrthoDB" id="4147066at2"/>
<dbReference type="eggNOG" id="ENOG50344W7">
    <property type="taxonomic scope" value="Bacteria"/>
</dbReference>